<dbReference type="GO" id="GO:0005634">
    <property type="term" value="C:nucleus"/>
    <property type="evidence" value="ECO:0007669"/>
    <property type="project" value="TreeGrafter"/>
</dbReference>
<evidence type="ECO:0000256" key="1">
    <source>
        <dbReference type="ARBA" id="ARBA00009856"/>
    </source>
</evidence>
<dbReference type="InterPro" id="IPR040044">
    <property type="entry name" value="SRR1L"/>
</dbReference>
<dbReference type="OrthoDB" id="551431at2759"/>
<dbReference type="PANTHER" id="PTHR28626:SF3">
    <property type="entry name" value="SRR1-LIKE PROTEIN"/>
    <property type="match status" value="1"/>
</dbReference>
<proteinExistence type="inferred from homology"/>
<organism evidence="3">
    <name type="scientific">Lepeophtheirus salmonis</name>
    <name type="common">Salmon louse</name>
    <name type="synonym">Caligus salmonis</name>
    <dbReference type="NCBI Taxonomy" id="72036"/>
    <lineage>
        <taxon>Eukaryota</taxon>
        <taxon>Metazoa</taxon>
        <taxon>Ecdysozoa</taxon>
        <taxon>Arthropoda</taxon>
        <taxon>Crustacea</taxon>
        <taxon>Multicrustacea</taxon>
        <taxon>Hexanauplia</taxon>
        <taxon>Copepoda</taxon>
        <taxon>Siphonostomatoida</taxon>
        <taxon>Caligidae</taxon>
        <taxon>Lepeophtheirus</taxon>
    </lineage>
</organism>
<protein>
    <submittedName>
        <fullName evidence="3">AGAP005113PAlike [Tribolium castaneum]</fullName>
    </submittedName>
</protein>
<name>A0A0K2TYN8_LEPSM</name>
<dbReference type="EMBL" id="HACA01013599">
    <property type="protein sequence ID" value="CDW30960.1"/>
    <property type="molecule type" value="Transcribed_RNA"/>
</dbReference>
<dbReference type="AlphaFoldDB" id="A0A0K2TYN8"/>
<evidence type="ECO:0000259" key="2">
    <source>
        <dbReference type="Pfam" id="PF07985"/>
    </source>
</evidence>
<dbReference type="PANTHER" id="PTHR28626">
    <property type="entry name" value="SRR1-LIKE PROTEIN"/>
    <property type="match status" value="1"/>
</dbReference>
<dbReference type="InterPro" id="IPR012942">
    <property type="entry name" value="SRR1-like"/>
</dbReference>
<reference evidence="3" key="1">
    <citation type="submission" date="2014-05" db="EMBL/GenBank/DDBJ databases">
        <authorList>
            <person name="Chronopoulou M."/>
        </authorList>
    </citation>
    <scope>NUCLEOTIDE SEQUENCE</scope>
    <source>
        <tissue evidence="3">Whole organism</tissue>
    </source>
</reference>
<sequence length="268" mass="30720">MTADKDGFTIVTHSRKKKSCKTESIEFAKRIQQTLEDSSNFGEDDLLIAKRDMSLSLSKFRESKFYQSFIKSFLGNKVVSDIHSLVCFGLGTFLTKNPISNSSKVQLLFLLSLKSDLGIETSLVSDPIFFKSEIRFLQDSGLTVLKENIEGKFKVKEKTLFFLPHCPKQLTNNLLWSNWKDLDNIIIISNSFSCICDFSTDKELNSVYYLKKASNFVKETLIENNYQDLTIFNDLSFHTFDCSSLDLEEPDKLPPQYDINDIEFVKAL</sequence>
<comment type="similarity">
    <text evidence="1">Belongs to the SRR1 family.</text>
</comment>
<dbReference type="Pfam" id="PF07985">
    <property type="entry name" value="SRR1"/>
    <property type="match status" value="1"/>
</dbReference>
<dbReference type="GO" id="GO:0005737">
    <property type="term" value="C:cytoplasm"/>
    <property type="evidence" value="ECO:0007669"/>
    <property type="project" value="TreeGrafter"/>
</dbReference>
<evidence type="ECO:0000313" key="3">
    <source>
        <dbReference type="EMBL" id="CDW30960.1"/>
    </source>
</evidence>
<feature type="domain" description="SRR1-like" evidence="2">
    <location>
        <begin position="77"/>
        <end position="239"/>
    </location>
</feature>
<accession>A0A0K2TYN8</accession>